<dbReference type="InterPro" id="IPR001505">
    <property type="entry name" value="Copper_CuA"/>
</dbReference>
<dbReference type="Gene3D" id="2.60.40.420">
    <property type="entry name" value="Cupredoxins - blue copper proteins"/>
    <property type="match status" value="1"/>
</dbReference>
<evidence type="ECO:0000256" key="4">
    <source>
        <dbReference type="ARBA" id="ARBA00022448"/>
    </source>
</evidence>
<evidence type="ECO:0000313" key="23">
    <source>
        <dbReference type="EMBL" id="SOD88913.1"/>
    </source>
</evidence>
<dbReference type="GO" id="GO:0020037">
    <property type="term" value="F:heme binding"/>
    <property type="evidence" value="ECO:0007669"/>
    <property type="project" value="InterPro"/>
</dbReference>
<keyword evidence="8 18" id="KW-0479">Metal-binding</keyword>
<evidence type="ECO:0000256" key="12">
    <source>
        <dbReference type="ARBA" id="ARBA00023004"/>
    </source>
</evidence>
<dbReference type="PROSITE" id="PS00078">
    <property type="entry name" value="COX2"/>
    <property type="match status" value="1"/>
</dbReference>
<dbReference type="CDD" id="cd13915">
    <property type="entry name" value="CuRO_HCO_II_like_2"/>
    <property type="match status" value="1"/>
</dbReference>
<keyword evidence="5 18" id="KW-0349">Heme</keyword>
<dbReference type="AlphaFoldDB" id="A0A286G091"/>
<sequence>MTPDDTTSFRWWTDAVSSHAERVDALTFGFLGLLALLVIPVAILLPYFVVHYREGSPASRKRAPSNNRRLEWGWSIIPFLLSLYFFWHAAVLFLDQQRPPEDAMEIAVVGKQWMWKFQHPGGQGEIDSLHVPAGVPVRLRMISQDVIHSLFLPALRIKQDVLPDRYTDLWFQAEKTGRYHILCAEFCGTAHSRMRGELVVMEPEAYQAWLDAREPDDTLAARGEKLFRAYGCSGCHGENSVVRAPSLAGLWGSPVPLADGGTVTADATYVRDSILFPQRHVAAGYRPIMPSFRGQIGEDDLVELVAYIQSLGSRDRRAAPVRQDRDGEQTDEAGETTSP</sequence>
<dbReference type="RefSeq" id="WP_097276973.1">
    <property type="nucleotide sequence ID" value="NZ_OCNJ01000001.1"/>
</dbReference>
<keyword evidence="24" id="KW-1185">Reference proteome</keyword>
<feature type="transmembrane region" description="Helical" evidence="20">
    <location>
        <begin position="71"/>
        <end position="94"/>
    </location>
</feature>
<evidence type="ECO:0000256" key="18">
    <source>
        <dbReference type="PROSITE-ProRule" id="PRU00433"/>
    </source>
</evidence>
<feature type="domain" description="Cytochrome oxidase subunit II copper A binding" evidence="21">
    <location>
        <begin position="101"/>
        <end position="212"/>
    </location>
</feature>
<evidence type="ECO:0000256" key="20">
    <source>
        <dbReference type="SAM" id="Phobius"/>
    </source>
</evidence>
<evidence type="ECO:0000256" key="15">
    <source>
        <dbReference type="ARBA" id="ARBA00024688"/>
    </source>
</evidence>
<dbReference type="GO" id="GO:0016491">
    <property type="term" value="F:oxidoreductase activity"/>
    <property type="evidence" value="ECO:0007669"/>
    <property type="project" value="InterPro"/>
</dbReference>
<feature type="transmembrane region" description="Helical" evidence="20">
    <location>
        <begin position="28"/>
        <end position="50"/>
    </location>
</feature>
<keyword evidence="6" id="KW-0679">Respiratory chain</keyword>
<evidence type="ECO:0000256" key="9">
    <source>
        <dbReference type="ARBA" id="ARBA00022967"/>
    </source>
</evidence>
<dbReference type="Gene3D" id="1.10.287.90">
    <property type="match status" value="1"/>
</dbReference>
<evidence type="ECO:0000256" key="19">
    <source>
        <dbReference type="SAM" id="MobiDB-lite"/>
    </source>
</evidence>
<dbReference type="GO" id="GO:0042773">
    <property type="term" value="P:ATP synthesis coupled electron transport"/>
    <property type="evidence" value="ECO:0007669"/>
    <property type="project" value="TreeGrafter"/>
</dbReference>
<evidence type="ECO:0000256" key="7">
    <source>
        <dbReference type="ARBA" id="ARBA00022692"/>
    </source>
</evidence>
<evidence type="ECO:0000256" key="1">
    <source>
        <dbReference type="ARBA" id="ARBA00004141"/>
    </source>
</evidence>
<feature type="domain" description="Cytochrome c" evidence="22">
    <location>
        <begin position="218"/>
        <end position="312"/>
    </location>
</feature>
<dbReference type="Pfam" id="PF13442">
    <property type="entry name" value="Cytochrome_CBB3"/>
    <property type="match status" value="1"/>
</dbReference>
<evidence type="ECO:0000256" key="14">
    <source>
        <dbReference type="ARBA" id="ARBA00023136"/>
    </source>
</evidence>
<protein>
    <recommendedName>
        <fullName evidence="3">cytochrome-c oxidase</fullName>
        <ecNumber evidence="3">7.1.1.9</ecNumber>
    </recommendedName>
    <alternativeName>
        <fullName evidence="16">Cytochrome aa3 subunit 2</fullName>
    </alternativeName>
</protein>
<evidence type="ECO:0000256" key="11">
    <source>
        <dbReference type="ARBA" id="ARBA00022989"/>
    </source>
</evidence>
<evidence type="ECO:0000256" key="2">
    <source>
        <dbReference type="ARBA" id="ARBA00007866"/>
    </source>
</evidence>
<evidence type="ECO:0000256" key="10">
    <source>
        <dbReference type="ARBA" id="ARBA00022982"/>
    </source>
</evidence>
<dbReference type="Pfam" id="PF00116">
    <property type="entry name" value="COX2"/>
    <property type="match status" value="1"/>
</dbReference>
<dbReference type="InterPro" id="IPR002429">
    <property type="entry name" value="CcO_II-like_C"/>
</dbReference>
<dbReference type="NCBIfam" id="TIGR02866">
    <property type="entry name" value="CoxB"/>
    <property type="match status" value="1"/>
</dbReference>
<dbReference type="GO" id="GO:0016020">
    <property type="term" value="C:membrane"/>
    <property type="evidence" value="ECO:0007669"/>
    <property type="project" value="UniProtKB-SubCell"/>
</dbReference>
<dbReference type="SUPFAM" id="SSF46626">
    <property type="entry name" value="Cytochrome c"/>
    <property type="match status" value="1"/>
</dbReference>
<dbReference type="GO" id="GO:0004129">
    <property type="term" value="F:cytochrome-c oxidase activity"/>
    <property type="evidence" value="ECO:0007669"/>
    <property type="project" value="UniProtKB-EC"/>
</dbReference>
<keyword evidence="13" id="KW-0186">Copper</keyword>
<evidence type="ECO:0000256" key="16">
    <source>
        <dbReference type="ARBA" id="ARBA00031399"/>
    </source>
</evidence>
<feature type="compositionally biased region" description="Basic and acidic residues" evidence="19">
    <location>
        <begin position="314"/>
        <end position="328"/>
    </location>
</feature>
<dbReference type="SUPFAM" id="SSF81464">
    <property type="entry name" value="Cytochrome c oxidase subunit II-like, transmembrane region"/>
    <property type="match status" value="1"/>
</dbReference>
<gene>
    <name evidence="23" type="ORF">SAMN05421508_10147</name>
</gene>
<dbReference type="EMBL" id="OCNJ01000001">
    <property type="protein sequence ID" value="SOD88913.1"/>
    <property type="molecule type" value="Genomic_DNA"/>
</dbReference>
<accession>A0A286G091</accession>
<keyword evidence="9" id="KW-1278">Translocase</keyword>
<keyword evidence="10" id="KW-0249">Electron transport</keyword>
<dbReference type="PROSITE" id="PS50857">
    <property type="entry name" value="COX2_CUA"/>
    <property type="match status" value="1"/>
</dbReference>
<name>A0A286G091_9PROT</name>
<comment type="function">
    <text evidence="15">Subunits I and II form the functional core of the enzyme complex. Electrons originating in cytochrome c are transferred via heme a and Cu(A) to the binuclear center formed by heme a3 and Cu(B).</text>
</comment>
<keyword evidence="11 20" id="KW-1133">Transmembrane helix</keyword>
<dbReference type="GO" id="GO:0005507">
    <property type="term" value="F:copper ion binding"/>
    <property type="evidence" value="ECO:0007669"/>
    <property type="project" value="InterPro"/>
</dbReference>
<dbReference type="InterPro" id="IPR036257">
    <property type="entry name" value="Cyt_c_oxidase_su2_TM_sf"/>
</dbReference>
<dbReference type="InterPro" id="IPR008972">
    <property type="entry name" value="Cupredoxin"/>
</dbReference>
<proteinExistence type="inferred from homology"/>
<keyword evidence="12 18" id="KW-0408">Iron</keyword>
<dbReference type="PANTHER" id="PTHR22888">
    <property type="entry name" value="CYTOCHROME C OXIDASE, SUBUNIT II"/>
    <property type="match status" value="1"/>
</dbReference>
<evidence type="ECO:0000313" key="24">
    <source>
        <dbReference type="Proteomes" id="UP000219621"/>
    </source>
</evidence>
<evidence type="ECO:0000256" key="8">
    <source>
        <dbReference type="ARBA" id="ARBA00022723"/>
    </source>
</evidence>
<evidence type="ECO:0000256" key="6">
    <source>
        <dbReference type="ARBA" id="ARBA00022660"/>
    </source>
</evidence>
<dbReference type="InterPro" id="IPR014222">
    <property type="entry name" value="Cyt_c_oxidase_su2"/>
</dbReference>
<dbReference type="PANTHER" id="PTHR22888:SF9">
    <property type="entry name" value="CYTOCHROME C OXIDASE SUBUNIT 2"/>
    <property type="match status" value="1"/>
</dbReference>
<dbReference type="Gene3D" id="1.10.760.10">
    <property type="entry name" value="Cytochrome c-like domain"/>
    <property type="match status" value="1"/>
</dbReference>
<keyword evidence="7 20" id="KW-0812">Transmembrane</keyword>
<keyword evidence="14 20" id="KW-0472">Membrane</keyword>
<organism evidence="23 24">
    <name type="scientific">Caenispirillum bisanense</name>
    <dbReference type="NCBI Taxonomy" id="414052"/>
    <lineage>
        <taxon>Bacteria</taxon>
        <taxon>Pseudomonadati</taxon>
        <taxon>Pseudomonadota</taxon>
        <taxon>Alphaproteobacteria</taxon>
        <taxon>Rhodospirillales</taxon>
        <taxon>Novispirillaceae</taxon>
        <taxon>Caenispirillum</taxon>
    </lineage>
</organism>
<dbReference type="Proteomes" id="UP000219621">
    <property type="component" value="Unassembled WGS sequence"/>
</dbReference>
<dbReference type="EC" id="7.1.1.9" evidence="3"/>
<evidence type="ECO:0000259" key="22">
    <source>
        <dbReference type="PROSITE" id="PS51007"/>
    </source>
</evidence>
<feature type="region of interest" description="Disordered" evidence="19">
    <location>
        <begin position="314"/>
        <end position="339"/>
    </location>
</feature>
<reference evidence="23 24" key="1">
    <citation type="submission" date="2017-09" db="EMBL/GenBank/DDBJ databases">
        <authorList>
            <person name="Ehlers B."/>
            <person name="Leendertz F.H."/>
        </authorList>
    </citation>
    <scope>NUCLEOTIDE SEQUENCE [LARGE SCALE GENOMIC DNA]</scope>
    <source>
        <strain evidence="23 24">USBA 140</strain>
    </source>
</reference>
<comment type="subcellular location">
    <subcellularLocation>
        <location evidence="1">Membrane</location>
        <topology evidence="1">Multi-pass membrane protein</topology>
    </subcellularLocation>
</comment>
<dbReference type="InterPro" id="IPR045187">
    <property type="entry name" value="CcO_II"/>
</dbReference>
<evidence type="ECO:0000256" key="3">
    <source>
        <dbReference type="ARBA" id="ARBA00012949"/>
    </source>
</evidence>
<evidence type="ECO:0000256" key="17">
    <source>
        <dbReference type="ARBA" id="ARBA00047816"/>
    </source>
</evidence>
<evidence type="ECO:0000256" key="13">
    <source>
        <dbReference type="ARBA" id="ARBA00023008"/>
    </source>
</evidence>
<comment type="similarity">
    <text evidence="2">Belongs to the cytochrome c oxidase subunit 2 family.</text>
</comment>
<feature type="compositionally biased region" description="Acidic residues" evidence="19">
    <location>
        <begin position="329"/>
        <end position="339"/>
    </location>
</feature>
<dbReference type="SUPFAM" id="SSF49503">
    <property type="entry name" value="Cupredoxins"/>
    <property type="match status" value="1"/>
</dbReference>
<dbReference type="PROSITE" id="PS51007">
    <property type="entry name" value="CYTC"/>
    <property type="match status" value="1"/>
</dbReference>
<evidence type="ECO:0000259" key="21">
    <source>
        <dbReference type="PROSITE" id="PS50857"/>
    </source>
</evidence>
<comment type="catalytic activity">
    <reaction evidence="17">
        <text>4 Fe(II)-[cytochrome c] + O2 + 8 H(+)(in) = 4 Fe(III)-[cytochrome c] + 2 H2O + 4 H(+)(out)</text>
        <dbReference type="Rhea" id="RHEA:11436"/>
        <dbReference type="Rhea" id="RHEA-COMP:10350"/>
        <dbReference type="Rhea" id="RHEA-COMP:14399"/>
        <dbReference type="ChEBI" id="CHEBI:15377"/>
        <dbReference type="ChEBI" id="CHEBI:15378"/>
        <dbReference type="ChEBI" id="CHEBI:15379"/>
        <dbReference type="ChEBI" id="CHEBI:29033"/>
        <dbReference type="ChEBI" id="CHEBI:29034"/>
        <dbReference type="EC" id="7.1.1.9"/>
    </reaction>
</comment>
<evidence type="ECO:0000256" key="5">
    <source>
        <dbReference type="ARBA" id="ARBA00022617"/>
    </source>
</evidence>
<dbReference type="InterPro" id="IPR036909">
    <property type="entry name" value="Cyt_c-like_dom_sf"/>
</dbReference>
<keyword evidence="4" id="KW-0813">Transport</keyword>
<dbReference type="OrthoDB" id="9781261at2"/>
<dbReference type="InterPro" id="IPR009056">
    <property type="entry name" value="Cyt_c-like_dom"/>
</dbReference>